<feature type="compositionally biased region" description="Acidic residues" evidence="1">
    <location>
        <begin position="996"/>
        <end position="1013"/>
    </location>
</feature>
<accession>A0A6A5ZK67</accession>
<name>A0A6A5ZK67_9PLEO</name>
<feature type="compositionally biased region" description="Basic and acidic residues" evidence="1">
    <location>
        <begin position="67"/>
        <end position="81"/>
    </location>
</feature>
<feature type="compositionally biased region" description="Polar residues" evidence="1">
    <location>
        <begin position="47"/>
        <end position="56"/>
    </location>
</feature>
<feature type="compositionally biased region" description="Basic and acidic residues" evidence="1">
    <location>
        <begin position="940"/>
        <end position="956"/>
    </location>
</feature>
<protein>
    <submittedName>
        <fullName evidence="2">Uncharacterized protein</fullName>
    </submittedName>
</protein>
<proteinExistence type="predicted"/>
<feature type="region of interest" description="Disordered" evidence="1">
    <location>
        <begin position="983"/>
        <end position="1025"/>
    </location>
</feature>
<evidence type="ECO:0000313" key="2">
    <source>
        <dbReference type="EMBL" id="KAF2119982.1"/>
    </source>
</evidence>
<organism evidence="2 3">
    <name type="scientific">Lophiotrema nucula</name>
    <dbReference type="NCBI Taxonomy" id="690887"/>
    <lineage>
        <taxon>Eukaryota</taxon>
        <taxon>Fungi</taxon>
        <taxon>Dikarya</taxon>
        <taxon>Ascomycota</taxon>
        <taxon>Pezizomycotina</taxon>
        <taxon>Dothideomycetes</taxon>
        <taxon>Pleosporomycetidae</taxon>
        <taxon>Pleosporales</taxon>
        <taxon>Lophiotremataceae</taxon>
        <taxon>Lophiotrema</taxon>
    </lineage>
</organism>
<evidence type="ECO:0000313" key="3">
    <source>
        <dbReference type="Proteomes" id="UP000799770"/>
    </source>
</evidence>
<feature type="region of interest" description="Disordered" evidence="1">
    <location>
        <begin position="852"/>
        <end position="956"/>
    </location>
</feature>
<sequence>MSTLPKKLFGKRKSPDQEDEASTTSIAPEVLGNGASDRPMKRKKTNQDMSSANTPSFAAKHVLGAKDLPKKRTKIAKETSGGKKQHHVKTSGIEAPREVDYIAPTSSPGLAVEYANEPISLATLAASGAIDANLNADDNVTACSSPVKSKLGTPKTAATIAKDLPEKHSKATNKGDEGQVPYDTYQATLSAVRSSAPTPSKGASLALPDPGFSNVEPPKHDVKEVVKKLLTGKFQWPLRPVPTPPQDNGPCPINWNEPPYDLVDCAHPEWKEAYLWRRPWTTNPPTFVEIGGMYMEKHNKNGIPKDYEETVRKQFMKLNQLVFLETGRYYAGSTSGLKNFVPEADKAEKKKAAKKAQKEGQHDNVEDEETEEDKHIKTTWEKILEYDGEEFAFRSTATEKSDVNQPEPPKRYVPVDLVRRESALMQPLIDRGVYQLDLDYGVDIIDGFINCLWPFRQTVLPNILNRPIKHGGQRAWQVSRIVWTAGKTIQLYCLAKQLDTSDVCDMAATQLYHMYKEEIKYRYEVRTGARKFNDVPRGFASALDFEPEDVNKLWEFTDENDQMRALWLDIVRAKAFKGITKLDEEIEAYTAEVLQAVESEYEPHITLARLRERIATGYGDVLDVPEPHLVHDNAPMGERIGVARSYSPLCGLTMEEFCGRYHKHAEVNLPCHLKHPKPDIPDDNDLLSDRPENHVKMTINGITGFTIINHCPFSNDYFRQLPELETEWNWERIRSVNFYDDPGQGIMNRSGRPSYFANHEKDQMGRYPSHPGYNSPQWKPEVEKLTHRTPAAAGSESMVQVESPADDQVNTVTAKPMKPISLHAAVRSGHSCGSPEQVNGGLEVESQVPQGRIQSGGDLQQKEVDESDSDSNSDSGSEQVSEDENEEIQSPGVHISEAPIDSGYSSIPTPKAKTKGSGKGEARNGRDRVKTGRVHKKMKKQVDKGRPSMDPFTDREEIRIHCEPLLRKLKGTSKKDALVANHIQIGDQPWTRPDYDGEMDSDDHDEESPDDADGNEHQVYDDELL</sequence>
<evidence type="ECO:0000256" key="1">
    <source>
        <dbReference type="SAM" id="MobiDB-lite"/>
    </source>
</evidence>
<dbReference type="OrthoDB" id="3791649at2759"/>
<reference evidence="2" key="1">
    <citation type="journal article" date="2020" name="Stud. Mycol.">
        <title>101 Dothideomycetes genomes: a test case for predicting lifestyles and emergence of pathogens.</title>
        <authorList>
            <person name="Haridas S."/>
            <person name="Albert R."/>
            <person name="Binder M."/>
            <person name="Bloem J."/>
            <person name="Labutti K."/>
            <person name="Salamov A."/>
            <person name="Andreopoulos B."/>
            <person name="Baker S."/>
            <person name="Barry K."/>
            <person name="Bills G."/>
            <person name="Bluhm B."/>
            <person name="Cannon C."/>
            <person name="Castanera R."/>
            <person name="Culley D."/>
            <person name="Daum C."/>
            <person name="Ezra D."/>
            <person name="Gonzalez J."/>
            <person name="Henrissat B."/>
            <person name="Kuo A."/>
            <person name="Liang C."/>
            <person name="Lipzen A."/>
            <person name="Lutzoni F."/>
            <person name="Magnuson J."/>
            <person name="Mondo S."/>
            <person name="Nolan M."/>
            <person name="Ohm R."/>
            <person name="Pangilinan J."/>
            <person name="Park H.-J."/>
            <person name="Ramirez L."/>
            <person name="Alfaro M."/>
            <person name="Sun H."/>
            <person name="Tritt A."/>
            <person name="Yoshinaga Y."/>
            <person name="Zwiers L.-H."/>
            <person name="Turgeon B."/>
            <person name="Goodwin S."/>
            <person name="Spatafora J."/>
            <person name="Crous P."/>
            <person name="Grigoriev I."/>
        </authorList>
    </citation>
    <scope>NUCLEOTIDE SEQUENCE</scope>
    <source>
        <strain evidence="2">CBS 627.86</strain>
    </source>
</reference>
<feature type="compositionally biased region" description="Basic and acidic residues" evidence="1">
    <location>
        <begin position="918"/>
        <end position="930"/>
    </location>
</feature>
<feature type="region of interest" description="Disordered" evidence="1">
    <location>
        <begin position="194"/>
        <end position="218"/>
    </location>
</feature>
<keyword evidence="3" id="KW-1185">Reference proteome</keyword>
<feature type="region of interest" description="Disordered" evidence="1">
    <location>
        <begin position="351"/>
        <end position="376"/>
    </location>
</feature>
<feature type="region of interest" description="Disordered" evidence="1">
    <location>
        <begin position="1"/>
        <end position="96"/>
    </location>
</feature>
<dbReference type="AlphaFoldDB" id="A0A6A5ZK67"/>
<feature type="compositionally biased region" description="Basic and acidic residues" evidence="1">
    <location>
        <begin position="1014"/>
        <end position="1025"/>
    </location>
</feature>
<feature type="region of interest" description="Disordered" evidence="1">
    <location>
        <begin position="752"/>
        <end position="778"/>
    </location>
</feature>
<dbReference type="EMBL" id="ML977314">
    <property type="protein sequence ID" value="KAF2119982.1"/>
    <property type="molecule type" value="Genomic_DNA"/>
</dbReference>
<dbReference type="Proteomes" id="UP000799770">
    <property type="component" value="Unassembled WGS sequence"/>
</dbReference>
<feature type="compositionally biased region" description="Basic and acidic residues" evidence="1">
    <location>
        <begin position="351"/>
        <end position="364"/>
    </location>
</feature>
<gene>
    <name evidence="2" type="ORF">BDV96DRAFT_641848</name>
</gene>